<reference evidence="3" key="2">
    <citation type="submission" date="2020-05" db="UniProtKB">
        <authorList>
            <consortium name="EnsemblMetazoa"/>
        </authorList>
    </citation>
    <scope>IDENTIFICATION</scope>
    <source>
        <strain evidence="3">IAEA</strain>
    </source>
</reference>
<keyword evidence="2" id="KW-0732">Signal</keyword>
<proteinExistence type="predicted"/>
<feature type="signal peptide" evidence="2">
    <location>
        <begin position="1"/>
        <end position="17"/>
    </location>
</feature>
<evidence type="ECO:0000313" key="4">
    <source>
        <dbReference type="Proteomes" id="UP000092460"/>
    </source>
</evidence>
<name>A0A1B0BJT5_9MUSC</name>
<dbReference type="EMBL" id="JXJN01015558">
    <property type="status" value="NOT_ANNOTATED_CDS"/>
    <property type="molecule type" value="Genomic_DNA"/>
</dbReference>
<accession>A0A1B0BJT5</accession>
<protein>
    <recommendedName>
        <fullName evidence="5">Secreted protein</fullName>
    </recommendedName>
</protein>
<sequence length="94" mass="10873">MVIAFIIAVMTIMEVKGNVDRSTVAKVVTKKQYAAAVKHVMFLKIIHILLSTPSNQPTNQQKQNEIKQKKKKKKKKITKNIQTRIGYHVWLQCR</sequence>
<organism evidence="3 4">
    <name type="scientific">Glossina palpalis gambiensis</name>
    <dbReference type="NCBI Taxonomy" id="67801"/>
    <lineage>
        <taxon>Eukaryota</taxon>
        <taxon>Metazoa</taxon>
        <taxon>Ecdysozoa</taxon>
        <taxon>Arthropoda</taxon>
        <taxon>Hexapoda</taxon>
        <taxon>Insecta</taxon>
        <taxon>Pterygota</taxon>
        <taxon>Neoptera</taxon>
        <taxon>Endopterygota</taxon>
        <taxon>Diptera</taxon>
        <taxon>Brachycera</taxon>
        <taxon>Muscomorpha</taxon>
        <taxon>Hippoboscoidea</taxon>
        <taxon>Glossinidae</taxon>
        <taxon>Glossina</taxon>
    </lineage>
</organism>
<dbReference type="EnsemblMetazoa" id="GPPI032381-RA">
    <property type="protein sequence ID" value="GPPI032381-PA"/>
    <property type="gene ID" value="GPPI032381"/>
</dbReference>
<dbReference type="VEuPathDB" id="VectorBase:GPPI032381"/>
<reference evidence="4" key="1">
    <citation type="submission" date="2015-01" db="EMBL/GenBank/DDBJ databases">
        <authorList>
            <person name="Aksoy S."/>
            <person name="Warren W."/>
            <person name="Wilson R.K."/>
        </authorList>
    </citation>
    <scope>NUCLEOTIDE SEQUENCE [LARGE SCALE GENOMIC DNA]</scope>
    <source>
        <strain evidence="4">IAEA</strain>
    </source>
</reference>
<evidence type="ECO:0000313" key="3">
    <source>
        <dbReference type="EnsemblMetazoa" id="GPPI032381-PA"/>
    </source>
</evidence>
<dbReference type="AlphaFoldDB" id="A0A1B0BJT5"/>
<evidence type="ECO:0000256" key="2">
    <source>
        <dbReference type="SAM" id="SignalP"/>
    </source>
</evidence>
<evidence type="ECO:0000256" key="1">
    <source>
        <dbReference type="SAM" id="MobiDB-lite"/>
    </source>
</evidence>
<keyword evidence="4" id="KW-1185">Reference proteome</keyword>
<feature type="chain" id="PRO_5008405023" description="Secreted protein" evidence="2">
    <location>
        <begin position="18"/>
        <end position="94"/>
    </location>
</feature>
<feature type="compositionally biased region" description="Basic residues" evidence="1">
    <location>
        <begin position="68"/>
        <end position="78"/>
    </location>
</feature>
<evidence type="ECO:0008006" key="5">
    <source>
        <dbReference type="Google" id="ProtNLM"/>
    </source>
</evidence>
<feature type="region of interest" description="Disordered" evidence="1">
    <location>
        <begin position="53"/>
        <end position="78"/>
    </location>
</feature>
<dbReference type="Proteomes" id="UP000092460">
    <property type="component" value="Unassembled WGS sequence"/>
</dbReference>